<reference evidence="1" key="4">
    <citation type="submission" date="2024-05" db="EMBL/GenBank/DDBJ databases">
        <authorList>
            <person name="Sun Q."/>
            <person name="Zhou Y."/>
        </authorList>
    </citation>
    <scope>NUCLEOTIDE SEQUENCE</scope>
    <source>
        <strain evidence="1">CGMCC 1.15644</strain>
    </source>
</reference>
<organism evidence="2 3">
    <name type="scientific">Pedobacter psychrotolerans</name>
    <dbReference type="NCBI Taxonomy" id="1843235"/>
    <lineage>
        <taxon>Bacteria</taxon>
        <taxon>Pseudomonadati</taxon>
        <taxon>Bacteroidota</taxon>
        <taxon>Sphingobacteriia</taxon>
        <taxon>Sphingobacteriales</taxon>
        <taxon>Sphingobacteriaceae</taxon>
        <taxon>Pedobacter</taxon>
    </lineage>
</organism>
<reference evidence="2 3" key="3">
    <citation type="submission" date="2019-03" db="EMBL/GenBank/DDBJ databases">
        <title>Genomic Encyclopedia of Type Strains, Phase IV (KMG-IV): sequencing the most valuable type-strain genomes for metagenomic binning, comparative biology and taxonomic classification.</title>
        <authorList>
            <person name="Goeker M."/>
        </authorList>
    </citation>
    <scope>NUCLEOTIDE SEQUENCE [LARGE SCALE GENOMIC DNA]</scope>
    <source>
        <strain evidence="2 3">DSM 103236</strain>
    </source>
</reference>
<dbReference type="EMBL" id="SLWO01000001">
    <property type="protein sequence ID" value="TCO30817.1"/>
    <property type="molecule type" value="Genomic_DNA"/>
</dbReference>
<proteinExistence type="predicted"/>
<evidence type="ECO:0000313" key="4">
    <source>
        <dbReference type="Proteomes" id="UP000622648"/>
    </source>
</evidence>
<sequence>MKSIETNLQLHPSFLFYEKFFELKSMSNHLFFMDEWLALTLTEQPDDPKYAPSDLLFFYQLLVEFYEVSFALNEETSTAKNLIIEHTTVAEEMLSYTSYLYCDQTRHLTDDELMQPLKVFNFLEEQQLATYKSLLYDWLSHSLEQGITDGFDSSIYSLYRNTKRLIEASWLIYERLLRALEQRCIVIKIGHFQDTCPTLLRNEYLKNPYHQIIQFFREGSLGSYRDQLKAWFKAVIANNLTMAPPDFIYLHDQLTRLLEACYLISTYQIPTSTLTSASAQPHLFSSWLALQNIIHTSPEKNDPYAILTLQEDEKDSPLDVFHPLLTLENISNIREDLKEWSYCGSRAGHIAPATGSAFDLYEILIKIMELALLLVAVDEDKLYLHFHNETFINR</sequence>
<evidence type="ECO:0000313" key="3">
    <source>
        <dbReference type="Proteomes" id="UP000295684"/>
    </source>
</evidence>
<evidence type="ECO:0000313" key="1">
    <source>
        <dbReference type="EMBL" id="GGE44264.1"/>
    </source>
</evidence>
<dbReference type="AlphaFoldDB" id="A0A4R2HL37"/>
<accession>A0A4R2HL37</accession>
<comment type="caution">
    <text evidence="2">The sequence shown here is derived from an EMBL/GenBank/DDBJ whole genome shotgun (WGS) entry which is preliminary data.</text>
</comment>
<evidence type="ECO:0000313" key="2">
    <source>
        <dbReference type="EMBL" id="TCO30817.1"/>
    </source>
</evidence>
<dbReference type="OrthoDB" id="767966at2"/>
<dbReference type="Proteomes" id="UP000295684">
    <property type="component" value="Unassembled WGS sequence"/>
</dbReference>
<name>A0A4R2HL37_9SPHI</name>
<dbReference type="EMBL" id="BMJO01000001">
    <property type="protein sequence ID" value="GGE44264.1"/>
    <property type="molecule type" value="Genomic_DNA"/>
</dbReference>
<protein>
    <submittedName>
        <fullName evidence="2">Uncharacterized protein</fullName>
    </submittedName>
</protein>
<dbReference type="Proteomes" id="UP000622648">
    <property type="component" value="Unassembled WGS sequence"/>
</dbReference>
<gene>
    <name evidence="2" type="ORF">EV200_101256</name>
    <name evidence="1" type="ORF">GCM10011413_07930</name>
</gene>
<reference evidence="4" key="2">
    <citation type="journal article" date="2019" name="Int. J. Syst. Evol. Microbiol.">
        <title>The Global Catalogue of Microorganisms (GCM) 10K type strain sequencing project: providing services to taxonomists for standard genome sequencing and annotation.</title>
        <authorList>
            <consortium name="The Broad Institute Genomics Platform"/>
            <consortium name="The Broad Institute Genome Sequencing Center for Infectious Disease"/>
            <person name="Wu L."/>
            <person name="Ma J."/>
        </authorList>
    </citation>
    <scope>NUCLEOTIDE SEQUENCE [LARGE SCALE GENOMIC DNA]</scope>
    <source>
        <strain evidence="4">CGMCC 1.15644</strain>
    </source>
</reference>
<dbReference type="RefSeq" id="WP_132529001.1">
    <property type="nucleotide sequence ID" value="NZ_BMJO01000001.1"/>
</dbReference>
<reference evidence="1" key="1">
    <citation type="journal article" date="2014" name="Int. J. Syst. Evol. Microbiol.">
        <title>Complete genome of a new Firmicutes species belonging to the dominant human colonic microbiota ('Ruminococcus bicirculans') reveals two chromosomes and a selective capacity to utilize plant glucans.</title>
        <authorList>
            <consortium name="NISC Comparative Sequencing Program"/>
            <person name="Wegmann U."/>
            <person name="Louis P."/>
            <person name="Goesmann A."/>
            <person name="Henrissat B."/>
            <person name="Duncan S.H."/>
            <person name="Flint H.J."/>
        </authorList>
    </citation>
    <scope>NUCLEOTIDE SEQUENCE</scope>
    <source>
        <strain evidence="1">CGMCC 1.15644</strain>
    </source>
</reference>
<keyword evidence="4" id="KW-1185">Reference proteome</keyword>